<reference evidence="6" key="1">
    <citation type="journal article" date="2021" name="Sci. Adv.">
        <title>The American lobster genome reveals insights on longevity, neural, and immune adaptations.</title>
        <authorList>
            <person name="Polinski J.M."/>
            <person name="Zimin A.V."/>
            <person name="Clark K.F."/>
            <person name="Kohn A.B."/>
            <person name="Sadowski N."/>
            <person name="Timp W."/>
            <person name="Ptitsyn A."/>
            <person name="Khanna P."/>
            <person name="Romanova D.Y."/>
            <person name="Williams P."/>
            <person name="Greenwood S.J."/>
            <person name="Moroz L.L."/>
            <person name="Walt D.R."/>
            <person name="Bodnar A.G."/>
        </authorList>
    </citation>
    <scope>NUCLEOTIDE SEQUENCE</scope>
    <source>
        <strain evidence="6">GMGI-L3</strain>
    </source>
</reference>
<evidence type="ECO:0000256" key="3">
    <source>
        <dbReference type="PROSITE-ProRule" id="PRU00059"/>
    </source>
</evidence>
<keyword evidence="1" id="KW-0677">Repeat</keyword>
<accession>A0A8J5TL71</accession>
<dbReference type="AlphaFoldDB" id="A0A8J5TL71"/>
<dbReference type="InterPro" id="IPR000859">
    <property type="entry name" value="CUB_dom"/>
</dbReference>
<dbReference type="SUPFAM" id="SSF49854">
    <property type="entry name" value="Spermadhesin, CUB domain"/>
    <property type="match status" value="1"/>
</dbReference>
<keyword evidence="7" id="KW-1185">Reference proteome</keyword>
<dbReference type="PROSITE" id="PS01180">
    <property type="entry name" value="CUB"/>
    <property type="match status" value="1"/>
</dbReference>
<feature type="non-terminal residue" evidence="6">
    <location>
        <position position="1"/>
    </location>
</feature>
<dbReference type="PANTHER" id="PTHR24251">
    <property type="entry name" value="OVOCHYMASE-RELATED"/>
    <property type="match status" value="1"/>
</dbReference>
<evidence type="ECO:0000313" key="7">
    <source>
        <dbReference type="Proteomes" id="UP000747542"/>
    </source>
</evidence>
<dbReference type="Pfam" id="PF00431">
    <property type="entry name" value="CUB"/>
    <property type="match status" value="1"/>
</dbReference>
<proteinExistence type="predicted"/>
<dbReference type="CDD" id="cd00041">
    <property type="entry name" value="CUB"/>
    <property type="match status" value="1"/>
</dbReference>
<comment type="caution">
    <text evidence="3">Lacks conserved residue(s) required for the propagation of feature annotation.</text>
</comment>
<evidence type="ECO:0000259" key="5">
    <source>
        <dbReference type="PROSITE" id="PS01180"/>
    </source>
</evidence>
<comment type="caution">
    <text evidence="6">The sequence shown here is derived from an EMBL/GenBank/DDBJ whole genome shotgun (WGS) entry which is preliminary data.</text>
</comment>
<dbReference type="Proteomes" id="UP000747542">
    <property type="component" value="Unassembled WGS sequence"/>
</dbReference>
<dbReference type="EMBL" id="JAHLQT010000884">
    <property type="protein sequence ID" value="KAG7177959.1"/>
    <property type="molecule type" value="Genomic_DNA"/>
</dbReference>
<keyword evidence="2" id="KW-1015">Disulfide bond</keyword>
<evidence type="ECO:0000313" key="6">
    <source>
        <dbReference type="EMBL" id="KAG7177959.1"/>
    </source>
</evidence>
<dbReference type="InterPro" id="IPR035914">
    <property type="entry name" value="Sperma_CUB_dom_sf"/>
</dbReference>
<feature type="region of interest" description="Disordered" evidence="4">
    <location>
        <begin position="1"/>
        <end position="20"/>
    </location>
</feature>
<protein>
    <submittedName>
        <fullName evidence="6">CUB and sushi domain-containing protein 3-like 3</fullName>
    </submittedName>
</protein>
<feature type="domain" description="CUB" evidence="5">
    <location>
        <begin position="34"/>
        <end position="146"/>
    </location>
</feature>
<evidence type="ECO:0000256" key="1">
    <source>
        <dbReference type="ARBA" id="ARBA00022737"/>
    </source>
</evidence>
<evidence type="ECO:0000256" key="2">
    <source>
        <dbReference type="ARBA" id="ARBA00023157"/>
    </source>
</evidence>
<dbReference type="Gene3D" id="2.60.120.290">
    <property type="entry name" value="Spermadhesin, CUB domain"/>
    <property type="match status" value="1"/>
</dbReference>
<organism evidence="6 7">
    <name type="scientific">Homarus americanus</name>
    <name type="common">American lobster</name>
    <dbReference type="NCBI Taxonomy" id="6706"/>
    <lineage>
        <taxon>Eukaryota</taxon>
        <taxon>Metazoa</taxon>
        <taxon>Ecdysozoa</taxon>
        <taxon>Arthropoda</taxon>
        <taxon>Crustacea</taxon>
        <taxon>Multicrustacea</taxon>
        <taxon>Malacostraca</taxon>
        <taxon>Eumalacostraca</taxon>
        <taxon>Eucarida</taxon>
        <taxon>Decapoda</taxon>
        <taxon>Pleocyemata</taxon>
        <taxon>Astacidea</taxon>
        <taxon>Nephropoidea</taxon>
        <taxon>Nephropidae</taxon>
        <taxon>Homarus</taxon>
    </lineage>
</organism>
<evidence type="ECO:0000256" key="4">
    <source>
        <dbReference type="SAM" id="MobiDB-lite"/>
    </source>
</evidence>
<dbReference type="SMART" id="SM00042">
    <property type="entry name" value="CUB"/>
    <property type="match status" value="1"/>
</dbReference>
<name>A0A8J5TL71_HOMAM</name>
<sequence length="146" mass="15815">MTGLQPDGNNTSGGGIEPYYSIHSRRSTRKIVPCGSDNTLVSGEELIFQSENYPDNYPNSHTCSWSFTNADQNAKLIVVCDPFSTQKNKDNLMFEESGGPSNVAELPKVSGGYDSFTVKTTTNSLTVTFTTSRKDAFTGFSCTVAS</sequence>
<gene>
    <name evidence="6" type="primary">Csmd3-L3</name>
    <name evidence="6" type="ORF">Hamer_G030466</name>
</gene>